<dbReference type="RefSeq" id="WP_219038874.1">
    <property type="nucleotide sequence ID" value="NZ_JAHWDF010000002.1"/>
</dbReference>
<evidence type="ECO:0000313" key="7">
    <source>
        <dbReference type="Proteomes" id="UP000719267"/>
    </source>
</evidence>
<gene>
    <name evidence="6" type="ORF">KW502_02080</name>
</gene>
<comment type="similarity">
    <text evidence="2 3">Belongs to the TonB-dependent receptor family.</text>
</comment>
<feature type="domain" description="TonB-dependent receptor plug" evidence="5">
    <location>
        <begin position="208"/>
        <end position="343"/>
    </location>
</feature>
<dbReference type="PANTHER" id="PTHR30069:SF29">
    <property type="entry name" value="HEMOGLOBIN AND HEMOGLOBIN-HAPTOGLOBIN-BINDING PROTEIN 1-RELATED"/>
    <property type="match status" value="1"/>
</dbReference>
<dbReference type="Pfam" id="PF07715">
    <property type="entry name" value="Plug"/>
    <property type="match status" value="1"/>
</dbReference>
<keyword evidence="2" id="KW-0998">Cell outer membrane</keyword>
<sequence>MSLLNYRLLSIGIILLIATTNLSAQQIEINTDHSPTTLRELSEIIEQQTEFNFRFQDKSASKIKIKARLKSSNLTEILKIAFSSLLYTYNIENKTIKVIRKNKNSNQFESRLITGKVTNKNGIPLPGATLMIPNTAKGTMTNIDGNFTYRINAIKVSNVQLEVKYLGMQTKLIRLGDRNKLNIQLADSQNELDQVVITSSYGTKKLKEEVVGSIVTVTDKEIPTQQTSESVDKMLEGQMAGVLVENTTGVGGPVKINIRGQGSLSSINNNLLSTSTQPLIIVDGVIMTEEIGIDNNFFDGNGVSGETFNNPLAKIAPSDIESINVLKDAAAVGVYGADGANGVIIITTKKGKRGKTKYNFSTQLGLSKAVNQIKYLNGQQYTELRNRFLKNTGGTPLPENNINTNWFDLLNTTGVYTKYNFSASGATERFNYRTSLTYLTIDEPQLGNENQQVNANINLGYNLGKVDLKLSLSPSYVQHTKPNIYYNYAFVPRLKPYNEDGSFTILGVNTVANPLAVVEQNKSESNDYGLLGSFNVNYHINDNLKVSSLFGLDYQDKKQDRYFSASNESGRSNGTFVFNGETYNRWGRRIINKRNSTRWNWQTQLFYEKQWGNHGFNLLGGLELSEQKTDLDYASGTGFVNPEQLNDIANALQDDDPNTEKDDRFNNQVYRADINNNSRVSFYSQLNYNFKKKYYFLANFRRDESSVFGTDSKVAYNGGVGLSWVLSKEKFFKNKDWIDFLRIRTSYGRTGNSKIGSYRSLGLYNRRQNSGYNGLNEATPSAAPNPKLSWEKNDKYNIGLDVNLFDRLQLTAEYYYDDLSDLIAARDIPLENGFTSLQLNAAQMYNRGFEFSARLSWIKKENFKWYTSVNLSTLQNKVTDLLGLGSDYSTAQKALAQKIGYSTSTIWGINWLGIDPATGRDLVTKNLQIYDMSTYQNIYNQADWEPIGNKQPNAYGGFSNTISIKNFSLRVTGSYQIGGDYLADYQLISQYNFTQNRNLSVNAYDYWRGTGDTEALQPVVTNNNPIVPNLSKYLYDATFIKINNINLSYQLPIDRLKLPLEKLSIFANVSNVAYWYKDKSPKNRNGVREFKYNYPQARTFSLGLTTTF</sequence>
<reference evidence="6 7" key="1">
    <citation type="submission" date="2021-07" db="EMBL/GenBank/DDBJ databases">
        <title>Mesonia aestuariivivens sp. nov., isolated from a tidal flat.</title>
        <authorList>
            <person name="Kim Y.-O."/>
            <person name="Yoon J.-H."/>
        </authorList>
    </citation>
    <scope>NUCLEOTIDE SEQUENCE [LARGE SCALE GENOMIC DNA]</scope>
    <source>
        <strain evidence="6 7">JHPTF-M18</strain>
    </source>
</reference>
<evidence type="ECO:0000256" key="2">
    <source>
        <dbReference type="PROSITE-ProRule" id="PRU01360"/>
    </source>
</evidence>
<dbReference type="PROSITE" id="PS52016">
    <property type="entry name" value="TONB_DEPENDENT_REC_3"/>
    <property type="match status" value="1"/>
</dbReference>
<dbReference type="PANTHER" id="PTHR30069">
    <property type="entry name" value="TONB-DEPENDENT OUTER MEMBRANE RECEPTOR"/>
    <property type="match status" value="1"/>
</dbReference>
<comment type="caution">
    <text evidence="6">The sequence shown here is derived from an EMBL/GenBank/DDBJ whole genome shotgun (WGS) entry which is preliminary data.</text>
</comment>
<keyword evidence="3" id="KW-0798">TonB box</keyword>
<dbReference type="NCBIfam" id="TIGR04057">
    <property type="entry name" value="SusC_RagA_signa"/>
    <property type="match status" value="1"/>
</dbReference>
<keyword evidence="2" id="KW-0813">Transport</keyword>
<dbReference type="NCBIfam" id="TIGR04056">
    <property type="entry name" value="OMP_RagA_SusC"/>
    <property type="match status" value="1"/>
</dbReference>
<dbReference type="Pfam" id="PF00593">
    <property type="entry name" value="TonB_dep_Rec_b-barrel"/>
    <property type="match status" value="1"/>
</dbReference>
<evidence type="ECO:0000256" key="1">
    <source>
        <dbReference type="ARBA" id="ARBA00022729"/>
    </source>
</evidence>
<dbReference type="InterPro" id="IPR012910">
    <property type="entry name" value="Plug_dom"/>
</dbReference>
<dbReference type="Proteomes" id="UP000719267">
    <property type="component" value="Unassembled WGS sequence"/>
</dbReference>
<protein>
    <submittedName>
        <fullName evidence="6">SusC/RagA family TonB-linked outer membrane protein</fullName>
    </submittedName>
</protein>
<keyword evidence="2" id="KW-0812">Transmembrane</keyword>
<name>A0ABS6VZ64_9FLAO</name>
<dbReference type="InterPro" id="IPR000531">
    <property type="entry name" value="Beta-barrel_TonB"/>
</dbReference>
<accession>A0ABS6VZ64</accession>
<evidence type="ECO:0000313" key="6">
    <source>
        <dbReference type="EMBL" id="MBW2960587.1"/>
    </source>
</evidence>
<dbReference type="InterPro" id="IPR023997">
    <property type="entry name" value="TonB-dep_OMP_SusC/RagA_CS"/>
</dbReference>
<dbReference type="EMBL" id="JAHWDF010000002">
    <property type="protein sequence ID" value="MBW2960587.1"/>
    <property type="molecule type" value="Genomic_DNA"/>
</dbReference>
<keyword evidence="1" id="KW-0732">Signal</keyword>
<evidence type="ECO:0000259" key="4">
    <source>
        <dbReference type="Pfam" id="PF00593"/>
    </source>
</evidence>
<organism evidence="6 7">
    <name type="scientific">Mesonia aestuariivivens</name>
    <dbReference type="NCBI Taxonomy" id="2796128"/>
    <lineage>
        <taxon>Bacteria</taxon>
        <taxon>Pseudomonadati</taxon>
        <taxon>Bacteroidota</taxon>
        <taxon>Flavobacteriia</taxon>
        <taxon>Flavobacteriales</taxon>
        <taxon>Flavobacteriaceae</taxon>
        <taxon>Mesonia</taxon>
    </lineage>
</organism>
<dbReference type="InterPro" id="IPR023996">
    <property type="entry name" value="TonB-dep_OMP_SusC/RagA"/>
</dbReference>
<dbReference type="Pfam" id="PF13715">
    <property type="entry name" value="CarbopepD_reg_2"/>
    <property type="match status" value="1"/>
</dbReference>
<keyword evidence="2 3" id="KW-0472">Membrane</keyword>
<proteinExistence type="inferred from homology"/>
<evidence type="ECO:0000259" key="5">
    <source>
        <dbReference type="Pfam" id="PF07715"/>
    </source>
</evidence>
<dbReference type="InterPro" id="IPR039426">
    <property type="entry name" value="TonB-dep_rcpt-like"/>
</dbReference>
<keyword evidence="7" id="KW-1185">Reference proteome</keyword>
<keyword evidence="2" id="KW-1134">Transmembrane beta strand</keyword>
<comment type="subcellular location">
    <subcellularLocation>
        <location evidence="2">Cell outer membrane</location>
        <topology evidence="2">Multi-pass membrane protein</topology>
    </subcellularLocation>
</comment>
<evidence type="ECO:0000256" key="3">
    <source>
        <dbReference type="RuleBase" id="RU003357"/>
    </source>
</evidence>
<feature type="domain" description="TonB-dependent receptor-like beta-barrel" evidence="4">
    <location>
        <begin position="498"/>
        <end position="1003"/>
    </location>
</feature>